<keyword evidence="3" id="KW-1185">Reference proteome</keyword>
<dbReference type="EMBL" id="JAKNID010000049">
    <property type="protein sequence ID" value="MCG4565739.1"/>
    <property type="molecule type" value="Genomic_DNA"/>
</dbReference>
<dbReference type="NCBIfam" id="TIGR02206">
    <property type="entry name" value="intg_mem_TP0381"/>
    <property type="match status" value="1"/>
</dbReference>
<feature type="transmembrane region" description="Helical" evidence="1">
    <location>
        <begin position="20"/>
        <end position="39"/>
    </location>
</feature>
<name>A0A9Q4AE42_9FIRM</name>
<feature type="transmembrane region" description="Helical" evidence="1">
    <location>
        <begin position="83"/>
        <end position="102"/>
    </location>
</feature>
<sequence>MIKYFFRGIPDGYVFPNGSRIHWIMMAFILMGVELIIKYRNELREDKYNKIFKVFMITMLSIQQIILYLWYEFSGYFTIHESLPLYNCRVAIIFTIFALISNKDFYKNICCYWGIIGAISALAFPTVDPFKFPHYTGLSFFLGHALLLWSGIYLLVVERHDIDKKSLFSVLIFTNVYHSIIFIFNILTSSNYCYLNSPPFSIGIIDNMNQLIYTFTAFNVFNIFFIIFYLMYKILCMYRSKREDVMRYSK</sequence>
<dbReference type="Pfam" id="PF14808">
    <property type="entry name" value="TMEM164"/>
    <property type="match status" value="1"/>
</dbReference>
<evidence type="ECO:0000313" key="2">
    <source>
        <dbReference type="EMBL" id="MCG4565739.1"/>
    </source>
</evidence>
<feature type="transmembrane region" description="Helical" evidence="1">
    <location>
        <begin position="133"/>
        <end position="156"/>
    </location>
</feature>
<dbReference type="Proteomes" id="UP001108123">
    <property type="component" value="Unassembled WGS sequence"/>
</dbReference>
<feature type="transmembrane region" description="Helical" evidence="1">
    <location>
        <begin position="168"/>
        <end position="190"/>
    </location>
</feature>
<dbReference type="RefSeq" id="WP_226808405.1">
    <property type="nucleotide sequence ID" value="NZ_JAJBNW010000057.1"/>
</dbReference>
<feature type="transmembrane region" description="Helical" evidence="1">
    <location>
        <begin position="51"/>
        <end position="71"/>
    </location>
</feature>
<evidence type="ECO:0000256" key="1">
    <source>
        <dbReference type="SAM" id="Phobius"/>
    </source>
</evidence>
<protein>
    <submittedName>
        <fullName evidence="2">TIGR02206 family membrane protein</fullName>
    </submittedName>
</protein>
<comment type="caution">
    <text evidence="2">The sequence shown here is derived from an EMBL/GenBank/DDBJ whole genome shotgun (WGS) entry which is preliminary data.</text>
</comment>
<dbReference type="InterPro" id="IPR011737">
    <property type="entry name" value="CHP02206_TP0381"/>
</dbReference>
<keyword evidence="1" id="KW-0812">Transmembrane</keyword>
<feature type="transmembrane region" description="Helical" evidence="1">
    <location>
        <begin position="210"/>
        <end position="232"/>
    </location>
</feature>
<proteinExistence type="predicted"/>
<evidence type="ECO:0000313" key="3">
    <source>
        <dbReference type="Proteomes" id="UP001108123"/>
    </source>
</evidence>
<feature type="transmembrane region" description="Helical" evidence="1">
    <location>
        <begin position="109"/>
        <end position="127"/>
    </location>
</feature>
<keyword evidence="1" id="KW-1133">Transmembrane helix</keyword>
<keyword evidence="1" id="KW-0472">Membrane</keyword>
<dbReference type="AlphaFoldDB" id="A0A9Q4AE42"/>
<gene>
    <name evidence="2" type="ORF">L0P62_09790</name>
</gene>
<organism evidence="2 3">
    <name type="scientific">Anaerosalibacter bizertensis</name>
    <dbReference type="NCBI Taxonomy" id="932217"/>
    <lineage>
        <taxon>Bacteria</taxon>
        <taxon>Bacillati</taxon>
        <taxon>Bacillota</taxon>
        <taxon>Tissierellia</taxon>
        <taxon>Tissierellales</taxon>
        <taxon>Sporanaerobacteraceae</taxon>
        <taxon>Anaerosalibacter</taxon>
    </lineage>
</organism>
<accession>A0A9Q4AE42</accession>
<reference evidence="2" key="1">
    <citation type="submission" date="2022-01" db="EMBL/GenBank/DDBJ databases">
        <title>Collection of gut derived symbiotic bacterial strains cultured from healthy donors.</title>
        <authorList>
            <person name="Lin H."/>
            <person name="Kohout C."/>
            <person name="Waligurski E."/>
            <person name="Pamer E.G."/>
        </authorList>
    </citation>
    <scope>NUCLEOTIDE SEQUENCE</scope>
    <source>
        <strain evidence="2">MSK.14.39</strain>
    </source>
</reference>